<dbReference type="InterPro" id="IPR012910">
    <property type="entry name" value="Plug_dom"/>
</dbReference>
<keyword evidence="2 11" id="KW-0813">Transport</keyword>
<evidence type="ECO:0000256" key="2">
    <source>
        <dbReference type="ARBA" id="ARBA00022448"/>
    </source>
</evidence>
<dbReference type="InterPro" id="IPR039426">
    <property type="entry name" value="TonB-dep_rcpt-like"/>
</dbReference>
<evidence type="ECO:0000256" key="11">
    <source>
        <dbReference type="PROSITE-ProRule" id="PRU01360"/>
    </source>
</evidence>
<dbReference type="Gene3D" id="2.60.40.1120">
    <property type="entry name" value="Carboxypeptidase-like, regulatory domain"/>
    <property type="match status" value="1"/>
</dbReference>
<dbReference type="RefSeq" id="WP_095901127.1">
    <property type="nucleotide sequence ID" value="NZ_CP022383.1"/>
</dbReference>
<dbReference type="Proteomes" id="UP000217334">
    <property type="component" value="Chromosome"/>
</dbReference>
<dbReference type="NCBIfam" id="TIGR04057">
    <property type="entry name" value="SusC_RagA_signa"/>
    <property type="match status" value="1"/>
</dbReference>
<keyword evidence="6" id="KW-0732">Signal</keyword>
<evidence type="ECO:0000313" key="12">
    <source>
        <dbReference type="EMBL" id="ATA79157.1"/>
    </source>
</evidence>
<protein>
    <submittedName>
        <fullName evidence="12">SusC/RagA family protein</fullName>
    </submittedName>
</protein>
<evidence type="ECO:0000256" key="4">
    <source>
        <dbReference type="ARBA" id="ARBA00022496"/>
    </source>
</evidence>
<dbReference type="Pfam" id="PF13715">
    <property type="entry name" value="CarbopepD_reg_2"/>
    <property type="match status" value="1"/>
</dbReference>
<evidence type="ECO:0000256" key="7">
    <source>
        <dbReference type="ARBA" id="ARBA00023004"/>
    </source>
</evidence>
<sequence length="1008" mass="110486">MKVKISMLLFVFALFSGALMAQTKVTGTVTGGDGMPLPSVSVVIKGTTRGVSTDFDGKYEIQANANETLEFISLGYATQQKKVTQSKGTLTLNIVMQEEALQLGGVVVTALGIKRQEKALSYNVQQVKSEELTKVKDVNVVNSLNGKVAGVNIQRSSSGVGGSTKVVMRGLKSLDGNNGVLYVIDGVPLFNKQSDGGGSNFGKPGGGEGIADINPDDIESINVLTGPSAAALYGSEAANGVILINTKKGKEGKTEVNVSSSVEILTPIQLPEFQNTYGSNGDKSWGAKLATPSNVDPKKFFNVGHNIMNSVTFSTGNAQNQTFVSAAQTNAEGLIPNNAYYRYNIGVRNTANFAKDKLHLDVSGNFVRQGSRNMIAGGGYFNPLVGLYLMPRGIDYRDVKAYERYNPSTQIYERYQPFSERADSYFSENPYWVANRELFLNNKKRYMMSASLKYDILDWMNITGRVRLDNDYGTSEEKLYASTTNFLVGWKTELGSYNKGRYAINETKDEQTYADIMLNINKNLGEKFSLTANVGSSYNDRLSNNLSAGGYLKEIANLFSIANFDGQVGASGQGYSRAKNVAVFASAELGYRGMLYLSATGRNDWSSQLVNSAEPSFFYPSVGLSGVISEMVKLPSFINYLKVRGSYTEVGSPISKTGITPGTITHKLTSTGLETNKVYPYPDFKAERTASWEAGLNTKLFDNSLSVDLTLYKSNTYNQFFEQQLSSSSIYTSFYLQAGDVENRGIELAVNYNKEFLNKQLAWNTTLTYSRNVNEIKKLVRGYRNPFTGDLFDITEVRKGGTVLREGGSLSDIIVKGVLSRDVNGNLIENASGFQYDETQEIKLGRSTPDFQMGWRNTLSYKNIDLSFLINGSFGGIVLSGTQPYLDAYGVSKASADARDAGGVLVNGKLYNPEKYYNTIKNLDGYYSYDATNVRLQEVSLTYSLDGSHFWDKVKRVTIGVIGTNLWMIYNKAPFDPQLTFGVGTYAAKELFMTPSAASYGASLKIQF</sequence>
<organism evidence="12 13">
    <name type="scientific">Capnocytophaga sputigena</name>
    <dbReference type="NCBI Taxonomy" id="1019"/>
    <lineage>
        <taxon>Bacteria</taxon>
        <taxon>Pseudomonadati</taxon>
        <taxon>Bacteroidota</taxon>
        <taxon>Flavobacteriia</taxon>
        <taxon>Flavobacteriales</taxon>
        <taxon>Flavobacteriaceae</taxon>
        <taxon>Capnocytophaga</taxon>
    </lineage>
</organism>
<proteinExistence type="inferred from homology"/>
<dbReference type="InterPro" id="IPR008969">
    <property type="entry name" value="CarboxyPept-like_regulatory"/>
</dbReference>
<reference evidence="13" key="1">
    <citation type="submission" date="2017-06" db="EMBL/GenBank/DDBJ databases">
        <title>Capnocytophaga spp. assemblies.</title>
        <authorList>
            <person name="Gulvik C.A."/>
        </authorList>
    </citation>
    <scope>NUCLEOTIDE SEQUENCE [LARGE SCALE GENOMIC DNA]</scope>
    <source>
        <strain evidence="13">H4486</strain>
    </source>
</reference>
<dbReference type="PANTHER" id="PTHR32552">
    <property type="entry name" value="FERRICHROME IRON RECEPTOR-RELATED"/>
    <property type="match status" value="1"/>
</dbReference>
<evidence type="ECO:0000256" key="3">
    <source>
        <dbReference type="ARBA" id="ARBA00022452"/>
    </source>
</evidence>
<dbReference type="InterPro" id="IPR036942">
    <property type="entry name" value="Beta-barrel_TonB_sf"/>
</dbReference>
<keyword evidence="10 11" id="KW-0998">Cell outer membrane</keyword>
<dbReference type="GO" id="GO:0015344">
    <property type="term" value="F:siderophore uptake transmembrane transporter activity"/>
    <property type="evidence" value="ECO:0007669"/>
    <property type="project" value="TreeGrafter"/>
</dbReference>
<keyword evidence="4" id="KW-0410">Iron transport</keyword>
<dbReference type="SUPFAM" id="SSF56935">
    <property type="entry name" value="Porins"/>
    <property type="match status" value="1"/>
</dbReference>
<evidence type="ECO:0000256" key="10">
    <source>
        <dbReference type="ARBA" id="ARBA00023237"/>
    </source>
</evidence>
<dbReference type="SUPFAM" id="SSF49464">
    <property type="entry name" value="Carboxypeptidase regulatory domain-like"/>
    <property type="match status" value="1"/>
</dbReference>
<dbReference type="EMBL" id="CP022383">
    <property type="protein sequence ID" value="ATA79157.1"/>
    <property type="molecule type" value="Genomic_DNA"/>
</dbReference>
<comment type="similarity">
    <text evidence="11">Belongs to the TonB-dependent receptor family.</text>
</comment>
<dbReference type="AlphaFoldDB" id="A0A2A3N5D0"/>
<keyword evidence="7" id="KW-0408">Iron</keyword>
<dbReference type="Gene3D" id="2.170.130.10">
    <property type="entry name" value="TonB-dependent receptor, plug domain"/>
    <property type="match status" value="1"/>
</dbReference>
<evidence type="ECO:0000256" key="5">
    <source>
        <dbReference type="ARBA" id="ARBA00022692"/>
    </source>
</evidence>
<evidence type="ECO:0000256" key="9">
    <source>
        <dbReference type="ARBA" id="ARBA00023136"/>
    </source>
</evidence>
<keyword evidence="5 11" id="KW-0812">Transmembrane</keyword>
<dbReference type="NCBIfam" id="TIGR04056">
    <property type="entry name" value="OMP_RagA_SusC"/>
    <property type="match status" value="1"/>
</dbReference>
<dbReference type="GO" id="GO:0009279">
    <property type="term" value="C:cell outer membrane"/>
    <property type="evidence" value="ECO:0007669"/>
    <property type="project" value="UniProtKB-SubCell"/>
</dbReference>
<comment type="subcellular location">
    <subcellularLocation>
        <location evidence="1 11">Cell outer membrane</location>
        <topology evidence="1 11">Multi-pass membrane protein</topology>
    </subcellularLocation>
</comment>
<evidence type="ECO:0000313" key="13">
    <source>
        <dbReference type="Proteomes" id="UP000217334"/>
    </source>
</evidence>
<evidence type="ECO:0000256" key="6">
    <source>
        <dbReference type="ARBA" id="ARBA00022729"/>
    </source>
</evidence>
<dbReference type="InterPro" id="IPR037066">
    <property type="entry name" value="Plug_dom_sf"/>
</dbReference>
<dbReference type="InterPro" id="IPR023996">
    <property type="entry name" value="TonB-dep_OMP_SusC/RagA"/>
</dbReference>
<keyword evidence="3 11" id="KW-1134">Transmembrane beta strand</keyword>
<dbReference type="Pfam" id="PF07715">
    <property type="entry name" value="Plug"/>
    <property type="match status" value="1"/>
</dbReference>
<evidence type="ECO:0000256" key="1">
    <source>
        <dbReference type="ARBA" id="ARBA00004571"/>
    </source>
</evidence>
<dbReference type="PANTHER" id="PTHR32552:SF68">
    <property type="entry name" value="FERRICHROME OUTER MEMBRANE TRANSPORTER_PHAGE RECEPTOR"/>
    <property type="match status" value="1"/>
</dbReference>
<gene>
    <name evidence="12" type="ORF">CGC59_05405</name>
</gene>
<dbReference type="Gene3D" id="2.40.170.20">
    <property type="entry name" value="TonB-dependent receptor, beta-barrel domain"/>
    <property type="match status" value="1"/>
</dbReference>
<keyword evidence="9 11" id="KW-0472">Membrane</keyword>
<keyword evidence="8" id="KW-0406">Ion transport</keyword>
<dbReference type="PROSITE" id="PS52016">
    <property type="entry name" value="TONB_DEPENDENT_REC_3"/>
    <property type="match status" value="1"/>
</dbReference>
<name>A0A2A3N5D0_CAPSP</name>
<dbReference type="InterPro" id="IPR023997">
    <property type="entry name" value="TonB-dep_OMP_SusC/RagA_CS"/>
</dbReference>
<evidence type="ECO:0000256" key="8">
    <source>
        <dbReference type="ARBA" id="ARBA00023065"/>
    </source>
</evidence>
<accession>A0A2A3N5D0</accession>